<organism evidence="2 3">
    <name type="scientific">Meloidogyne floridensis</name>
    <dbReference type="NCBI Taxonomy" id="298350"/>
    <lineage>
        <taxon>Eukaryota</taxon>
        <taxon>Metazoa</taxon>
        <taxon>Ecdysozoa</taxon>
        <taxon>Nematoda</taxon>
        <taxon>Chromadorea</taxon>
        <taxon>Rhabditida</taxon>
        <taxon>Tylenchina</taxon>
        <taxon>Tylenchomorpha</taxon>
        <taxon>Tylenchoidea</taxon>
        <taxon>Meloidogynidae</taxon>
        <taxon>Meloidogyninae</taxon>
        <taxon>Meloidogyne</taxon>
    </lineage>
</organism>
<protein>
    <submittedName>
        <fullName evidence="3">Protein kinase domain-containing protein</fullName>
    </submittedName>
</protein>
<evidence type="ECO:0000259" key="1">
    <source>
        <dbReference type="PROSITE" id="PS50011"/>
    </source>
</evidence>
<proteinExistence type="predicted"/>
<reference evidence="3" key="1">
    <citation type="submission" date="2022-11" db="UniProtKB">
        <authorList>
            <consortium name="WormBaseParasite"/>
        </authorList>
    </citation>
    <scope>IDENTIFICATION</scope>
</reference>
<dbReference type="SUPFAM" id="SSF56112">
    <property type="entry name" value="Protein kinase-like (PK-like)"/>
    <property type="match status" value="1"/>
</dbReference>
<dbReference type="InterPro" id="IPR011009">
    <property type="entry name" value="Kinase-like_dom_sf"/>
</dbReference>
<dbReference type="Proteomes" id="UP000887560">
    <property type="component" value="Unplaced"/>
</dbReference>
<evidence type="ECO:0000313" key="2">
    <source>
        <dbReference type="Proteomes" id="UP000887560"/>
    </source>
</evidence>
<dbReference type="WBParaSite" id="scf7180000417881.g1871">
    <property type="protein sequence ID" value="scf7180000417881.g1871"/>
    <property type="gene ID" value="scf7180000417881.g1871"/>
</dbReference>
<name>A0A915NL13_9BILA</name>
<evidence type="ECO:0000313" key="3">
    <source>
        <dbReference type="WBParaSite" id="scf7180000417881.g1871"/>
    </source>
</evidence>
<dbReference type="PROSITE" id="PS50011">
    <property type="entry name" value="PROTEIN_KINASE_DOM"/>
    <property type="match status" value="1"/>
</dbReference>
<feature type="domain" description="Protein kinase" evidence="1">
    <location>
        <begin position="1"/>
        <end position="237"/>
    </location>
</feature>
<dbReference type="GO" id="GO:0005524">
    <property type="term" value="F:ATP binding"/>
    <property type="evidence" value="ECO:0007669"/>
    <property type="project" value="InterPro"/>
</dbReference>
<dbReference type="AlphaFoldDB" id="A0A915NL13"/>
<sequence>LDCEKYCYENCSKSSLKDTVVCELVKSICKIIGCCHDKPPSMFESEVRRGEYNFYIAMELGWKTLKKYLRRYPNAEIFNILKGAARALEQFHQHWELHNMYLPIDAVHLDIDETNFIAVVDENHEDGIIWKLKGFGYSALTPDLNGANPYKMNQMHLAPEIRISIKLDVWTFGLMICQRLHRYKIPNEIKSEFERSDYPPFNYTDWDKLLDKKCRKEGQIFDEEIQKLDRIIKVGIL</sequence>
<keyword evidence="2" id="KW-1185">Reference proteome</keyword>
<dbReference type="InterPro" id="IPR000719">
    <property type="entry name" value="Prot_kinase_dom"/>
</dbReference>
<accession>A0A915NL13</accession>
<dbReference type="Gene3D" id="1.10.510.10">
    <property type="entry name" value="Transferase(Phosphotransferase) domain 1"/>
    <property type="match status" value="1"/>
</dbReference>
<dbReference type="GO" id="GO:0004672">
    <property type="term" value="F:protein kinase activity"/>
    <property type="evidence" value="ECO:0007669"/>
    <property type="project" value="InterPro"/>
</dbReference>